<evidence type="ECO:0000313" key="1">
    <source>
        <dbReference type="EMBL" id="PXX60845.1"/>
    </source>
</evidence>
<organism evidence="1 2">
    <name type="scientific">Nocardia tenerifensis</name>
    <dbReference type="NCBI Taxonomy" id="228006"/>
    <lineage>
        <taxon>Bacteria</taxon>
        <taxon>Bacillati</taxon>
        <taxon>Actinomycetota</taxon>
        <taxon>Actinomycetes</taxon>
        <taxon>Mycobacteriales</taxon>
        <taxon>Nocardiaceae</taxon>
        <taxon>Nocardia</taxon>
    </lineage>
</organism>
<dbReference type="AlphaFoldDB" id="A0A318K114"/>
<dbReference type="EMBL" id="QJKF01000009">
    <property type="protein sequence ID" value="PXX60845.1"/>
    <property type="molecule type" value="Genomic_DNA"/>
</dbReference>
<gene>
    <name evidence="1" type="ORF">DFR70_10936</name>
</gene>
<evidence type="ECO:0000313" key="2">
    <source>
        <dbReference type="Proteomes" id="UP000247569"/>
    </source>
</evidence>
<dbReference type="PANTHER" id="PTHR34309:SF1">
    <property type="entry name" value="PROTEIN GLCG"/>
    <property type="match status" value="1"/>
</dbReference>
<proteinExistence type="predicted"/>
<comment type="caution">
    <text evidence="1">The sequence shown here is derived from an EMBL/GenBank/DDBJ whole genome shotgun (WGS) entry which is preliminary data.</text>
</comment>
<name>A0A318K114_9NOCA</name>
<dbReference type="Proteomes" id="UP000247569">
    <property type="component" value="Unassembled WGS sequence"/>
</dbReference>
<dbReference type="OrthoDB" id="9778896at2"/>
<protein>
    <submittedName>
        <fullName evidence="1">Uncharacterized protein GlcG (DUF336 family)</fullName>
    </submittedName>
</protein>
<dbReference type="Gene3D" id="3.30.450.150">
    <property type="entry name" value="Haem-degrading domain"/>
    <property type="match status" value="1"/>
</dbReference>
<reference evidence="1 2" key="1">
    <citation type="submission" date="2018-05" db="EMBL/GenBank/DDBJ databases">
        <title>Genomic Encyclopedia of Type Strains, Phase IV (KMG-IV): sequencing the most valuable type-strain genomes for metagenomic binning, comparative biology and taxonomic classification.</title>
        <authorList>
            <person name="Goeker M."/>
        </authorList>
    </citation>
    <scope>NUCLEOTIDE SEQUENCE [LARGE SCALE GENOMIC DNA]</scope>
    <source>
        <strain evidence="1 2">DSM 44704</strain>
    </source>
</reference>
<dbReference type="Pfam" id="PF03928">
    <property type="entry name" value="HbpS-like"/>
    <property type="match status" value="1"/>
</dbReference>
<keyword evidence="2" id="KW-1185">Reference proteome</keyword>
<dbReference type="PANTHER" id="PTHR34309">
    <property type="entry name" value="SLR1406 PROTEIN"/>
    <property type="match status" value="1"/>
</dbReference>
<accession>A0A318K114</accession>
<dbReference type="InterPro" id="IPR038084">
    <property type="entry name" value="PduO/GlcC-like_sf"/>
</dbReference>
<dbReference type="InterPro" id="IPR052517">
    <property type="entry name" value="GlcG_carb_metab_protein"/>
</dbReference>
<dbReference type="InterPro" id="IPR005624">
    <property type="entry name" value="PduO/GlcC-like"/>
</dbReference>
<dbReference type="SUPFAM" id="SSF143744">
    <property type="entry name" value="GlcG-like"/>
    <property type="match status" value="1"/>
</dbReference>
<dbReference type="RefSeq" id="WP_040734192.1">
    <property type="nucleotide sequence ID" value="NZ_QJKF01000009.1"/>
</dbReference>
<sequence>MSISLQQAERLIAAARAIAIELDETVALAVVDADRNLVALARMDGSALESREAAEHKAAAAVTLGFDTVHANFGQPQGQSLFGGPHLAGSHALVPNGGGVVVRADGTIIGALGVSGSMSSITDHKIGTRAIAQTE</sequence>